<proteinExistence type="predicted"/>
<reference evidence="1" key="1">
    <citation type="journal article" date="2013" name="J. Plant Res.">
        <title>Effect of fungi and light on seed germination of three Opuntia species from semiarid lands of central Mexico.</title>
        <authorList>
            <person name="Delgado-Sanchez P."/>
            <person name="Jimenez-Bremont J.F."/>
            <person name="Guerrero-Gonzalez Mde L."/>
            <person name="Flores J."/>
        </authorList>
    </citation>
    <scope>NUCLEOTIDE SEQUENCE</scope>
    <source>
        <tissue evidence="1">Cladode</tissue>
    </source>
</reference>
<organism evidence="1">
    <name type="scientific">Opuntia streptacantha</name>
    <name type="common">Prickly pear cactus</name>
    <name type="synonym">Opuntia cardona</name>
    <dbReference type="NCBI Taxonomy" id="393608"/>
    <lineage>
        <taxon>Eukaryota</taxon>
        <taxon>Viridiplantae</taxon>
        <taxon>Streptophyta</taxon>
        <taxon>Embryophyta</taxon>
        <taxon>Tracheophyta</taxon>
        <taxon>Spermatophyta</taxon>
        <taxon>Magnoliopsida</taxon>
        <taxon>eudicotyledons</taxon>
        <taxon>Gunneridae</taxon>
        <taxon>Pentapetalae</taxon>
        <taxon>Caryophyllales</taxon>
        <taxon>Cactineae</taxon>
        <taxon>Cactaceae</taxon>
        <taxon>Opuntioideae</taxon>
        <taxon>Opuntia</taxon>
    </lineage>
</organism>
<name>A0A7C8Z0D8_OPUST</name>
<dbReference type="AlphaFoldDB" id="A0A7C8Z0D8"/>
<dbReference type="EMBL" id="GISG01072858">
    <property type="protein sequence ID" value="MBA4630270.1"/>
    <property type="molecule type" value="Transcribed_RNA"/>
</dbReference>
<protein>
    <submittedName>
        <fullName evidence="1">Uncharacterized protein</fullName>
    </submittedName>
</protein>
<reference evidence="1" key="2">
    <citation type="submission" date="2020-07" db="EMBL/GenBank/DDBJ databases">
        <authorList>
            <person name="Vera ALvarez R."/>
            <person name="Arias-Moreno D.M."/>
            <person name="Jimenez-Jacinto V."/>
            <person name="Jimenez-Bremont J.F."/>
            <person name="Swaminathan K."/>
            <person name="Moose S.P."/>
            <person name="Guerrero-Gonzalez M.L."/>
            <person name="Marino-Ramirez L."/>
            <person name="Landsman D."/>
            <person name="Rodriguez-Kessler M."/>
            <person name="Delgado-Sanchez P."/>
        </authorList>
    </citation>
    <scope>NUCLEOTIDE SEQUENCE</scope>
    <source>
        <tissue evidence="1">Cladode</tissue>
    </source>
</reference>
<accession>A0A7C8Z0D8</accession>
<evidence type="ECO:0000313" key="1">
    <source>
        <dbReference type="EMBL" id="MBA4630270.1"/>
    </source>
</evidence>
<sequence>MYNPYSKQQNYGETNIDYLLLPNNPHSRITPATNKQLRIPNKSASLSLILKVHKPTLPLICHSLNQNDSSQRYHNHYLKILRRHSLFINFFNMKSKLNTQSDIN</sequence>